<feature type="region of interest" description="Disordered" evidence="1">
    <location>
        <begin position="182"/>
        <end position="203"/>
    </location>
</feature>
<dbReference type="AlphaFoldDB" id="A0A0D7A3E4"/>
<feature type="region of interest" description="Disordered" evidence="1">
    <location>
        <begin position="240"/>
        <end position="285"/>
    </location>
</feature>
<protein>
    <submittedName>
        <fullName evidence="2">Uncharacterized protein</fullName>
    </submittedName>
</protein>
<name>A0A0D7A3E4_9AGAR</name>
<sequence length="313" mass="32975">MSSIPYNVDPKPLPAQEWAGETQSALSPEASMSASRKTPVDTLEHPSMSHQDSVGPIPGAYPTTPSDEIASLGFAAGARQLMPASEDIEKGITNFGQTVKQYLPQTVASHLPSVESPSRQQVDDTTVAEGMEGYPTFNPPIQNRASIDSFSSSPQVAEAQGDQDLSNRPAGAIISHEVDNVSPEKATQAANISSGRSSDSVSGLPIEGHKTTTTCGAQPPQVVAMPRVYALGGLDVDGRSGSIPDGKVQVEGDTAHGFDSKSLSNTSSEVSAGDSPRRSRFRDKIKGEAKIITGKLSHNARKIEEGKRMLGRV</sequence>
<feature type="compositionally biased region" description="Low complexity" evidence="1">
    <location>
        <begin position="193"/>
        <end position="202"/>
    </location>
</feature>
<evidence type="ECO:0000256" key="1">
    <source>
        <dbReference type="SAM" id="MobiDB-lite"/>
    </source>
</evidence>
<organism evidence="2 3">
    <name type="scientific">Fistulina hepatica ATCC 64428</name>
    <dbReference type="NCBI Taxonomy" id="1128425"/>
    <lineage>
        <taxon>Eukaryota</taxon>
        <taxon>Fungi</taxon>
        <taxon>Dikarya</taxon>
        <taxon>Basidiomycota</taxon>
        <taxon>Agaricomycotina</taxon>
        <taxon>Agaricomycetes</taxon>
        <taxon>Agaricomycetidae</taxon>
        <taxon>Agaricales</taxon>
        <taxon>Fistulinaceae</taxon>
        <taxon>Fistulina</taxon>
    </lineage>
</organism>
<gene>
    <name evidence="2" type="ORF">FISHEDRAFT_77618</name>
</gene>
<feature type="compositionally biased region" description="Polar residues" evidence="1">
    <location>
        <begin position="139"/>
        <end position="155"/>
    </location>
</feature>
<feature type="region of interest" description="Disordered" evidence="1">
    <location>
        <begin position="1"/>
        <end position="68"/>
    </location>
</feature>
<feature type="compositionally biased region" description="Polar residues" evidence="1">
    <location>
        <begin position="21"/>
        <end position="36"/>
    </location>
</feature>
<proteinExistence type="predicted"/>
<keyword evidence="3" id="KW-1185">Reference proteome</keyword>
<feature type="compositionally biased region" description="Polar residues" evidence="1">
    <location>
        <begin position="261"/>
        <end position="270"/>
    </location>
</feature>
<dbReference type="EMBL" id="KN882092">
    <property type="protein sequence ID" value="KIY44421.1"/>
    <property type="molecule type" value="Genomic_DNA"/>
</dbReference>
<reference evidence="2 3" key="1">
    <citation type="journal article" date="2015" name="Fungal Genet. Biol.">
        <title>Evolution of novel wood decay mechanisms in Agaricales revealed by the genome sequences of Fistulina hepatica and Cylindrobasidium torrendii.</title>
        <authorList>
            <person name="Floudas D."/>
            <person name="Held B.W."/>
            <person name="Riley R."/>
            <person name="Nagy L.G."/>
            <person name="Koehler G."/>
            <person name="Ransdell A.S."/>
            <person name="Younus H."/>
            <person name="Chow J."/>
            <person name="Chiniquy J."/>
            <person name="Lipzen A."/>
            <person name="Tritt A."/>
            <person name="Sun H."/>
            <person name="Haridas S."/>
            <person name="LaButti K."/>
            <person name="Ohm R.A."/>
            <person name="Kues U."/>
            <person name="Blanchette R.A."/>
            <person name="Grigoriev I.V."/>
            <person name="Minto R.E."/>
            <person name="Hibbett D.S."/>
        </authorList>
    </citation>
    <scope>NUCLEOTIDE SEQUENCE [LARGE SCALE GENOMIC DNA]</scope>
    <source>
        <strain evidence="2 3">ATCC 64428</strain>
    </source>
</reference>
<evidence type="ECO:0000313" key="3">
    <source>
        <dbReference type="Proteomes" id="UP000054144"/>
    </source>
</evidence>
<evidence type="ECO:0000313" key="2">
    <source>
        <dbReference type="EMBL" id="KIY44421.1"/>
    </source>
</evidence>
<dbReference type="OrthoDB" id="3268823at2759"/>
<accession>A0A0D7A3E4</accession>
<dbReference type="Proteomes" id="UP000054144">
    <property type="component" value="Unassembled WGS sequence"/>
</dbReference>
<feature type="compositionally biased region" description="Basic and acidic residues" evidence="1">
    <location>
        <begin position="248"/>
        <end position="259"/>
    </location>
</feature>
<feature type="region of interest" description="Disordered" evidence="1">
    <location>
        <begin position="139"/>
        <end position="167"/>
    </location>
</feature>